<dbReference type="Proteomes" id="UP000030758">
    <property type="component" value="Unassembled WGS sequence"/>
</dbReference>
<gene>
    <name evidence="1" type="ORF">M514_03349</name>
</gene>
<name>A0A085NL96_9BILA</name>
<sequence>MVLNTENLIFGAHLFPRTERLLPSGCYGSLSRLNAASGKDANSLIIKSEAKMDTVAMLPFGNDLHSANGILKCAGQCERRFNLLFVVQTESADGQEGPGCSWSAGGHHQHVSLAHEEDQGEYNLSALYNTSSMPYRTQR</sequence>
<dbReference type="AlphaFoldDB" id="A0A085NL96"/>
<organism evidence="1">
    <name type="scientific">Trichuris suis</name>
    <name type="common">pig whipworm</name>
    <dbReference type="NCBI Taxonomy" id="68888"/>
    <lineage>
        <taxon>Eukaryota</taxon>
        <taxon>Metazoa</taxon>
        <taxon>Ecdysozoa</taxon>
        <taxon>Nematoda</taxon>
        <taxon>Enoplea</taxon>
        <taxon>Dorylaimia</taxon>
        <taxon>Trichinellida</taxon>
        <taxon>Trichuridae</taxon>
        <taxon>Trichuris</taxon>
    </lineage>
</organism>
<proteinExistence type="predicted"/>
<reference evidence="1" key="1">
    <citation type="journal article" date="2014" name="Nat. Genet.">
        <title>Genome and transcriptome of the porcine whipworm Trichuris suis.</title>
        <authorList>
            <person name="Jex A.R."/>
            <person name="Nejsum P."/>
            <person name="Schwarz E.M."/>
            <person name="Hu L."/>
            <person name="Young N.D."/>
            <person name="Hall R.S."/>
            <person name="Korhonen P.K."/>
            <person name="Liao S."/>
            <person name="Thamsborg S."/>
            <person name="Xia J."/>
            <person name="Xu P."/>
            <person name="Wang S."/>
            <person name="Scheerlinck J.P."/>
            <person name="Hofmann A."/>
            <person name="Sternberg P.W."/>
            <person name="Wang J."/>
            <person name="Gasser R.B."/>
        </authorList>
    </citation>
    <scope>NUCLEOTIDE SEQUENCE [LARGE SCALE GENOMIC DNA]</scope>
    <source>
        <strain evidence="1">DCEP-RM93F</strain>
    </source>
</reference>
<evidence type="ECO:0000313" key="1">
    <source>
        <dbReference type="EMBL" id="KFD70242.1"/>
    </source>
</evidence>
<accession>A0A085NL96</accession>
<protein>
    <submittedName>
        <fullName evidence="1">Uncharacterized protein</fullName>
    </submittedName>
</protein>
<dbReference type="EMBL" id="KL367489">
    <property type="protein sequence ID" value="KFD70242.1"/>
    <property type="molecule type" value="Genomic_DNA"/>
</dbReference>